<dbReference type="GO" id="GO:0006979">
    <property type="term" value="P:response to oxidative stress"/>
    <property type="evidence" value="ECO:0007669"/>
    <property type="project" value="InterPro"/>
</dbReference>
<proteinExistence type="predicted"/>
<sequence length="1088" mass="123653">MIAEVAVVRWAGTDRSSDARILRETAQEAAKTIRKRAASTPPPQHPGVSSPRLAKSGLELPNARLISSLVHPDRRLPSPHFSHMLMQLGQFIDHDLALAPLESDPGEIRNLGNPNNPIDCCSPERYVLPECYSIPVPEGDTFFGRLGQTCINVPRSAPCSCQLGLLRTQSLEGEELLPQSFFPAEDRCSNLETGEICFRGGGFCAHRGGKIPYKASKGVQRGVLKHNCKINAIRRRFVNAQWQHIVYAEWLPPIMGPDAMVRYQLVPTGRSRYAPDVDATILNEFAAAAFRLGHTLIDGVFQRIDIDGQRSPYELQDFYFFPFYLYHGDMDNIIRGLLRHPGQHYDSFITEGVTHHLYRLRNDSYGLDLIALNLQRGREHGLRPYVDYLQYCTGFQATTFEDLLQYIPAHIVQLYSTLYDDVTDIDLFTGGVTETSVQGGLVGPTFACILGTTFRRLKFGDRFYYEHEGQAGSFAPEQIQELRKTTLAHILCDNCYSLTSVQTRTMFRPDLSDPCRSLYDHVCGQYARTPEPLAFKDFNYYSVKDFYTAPNTTIGKALHTFFQSCVSAMANADGQGSPTVATYLDVLRPKIAELKAKHEILVFLLRMTVKYNIQPVPTLALYGRGGFPLKFYIYRLTELRKSGILAIILPKTRPRIEDVIAGRYERMRRDCLKTINERMNLNVTLEAMESLERELDMQDDSKYIVSNFSLVAHLVKSLTVDDWRRIVLNVSDANVPENFYHGNMELLSKAFSIVLDDTRQPDTIVFFIFKAASEFLREHLKASTANTRAYFSFCQRILDEYSLMRVVSAVKENSKSPEHDASFRNMFTEIVTVIGRRAKSIFSKEDEPRLSSYLRSLRILLPSDIHPLNKWIPPLTSDYVRNRIDLFTSDWSIWTHQPPPGITERMSAAVTTGKISAFDDSVIIPIDAYSVLYFGNGTERLVFLSVAGVQLADVVWGQIFHFGRNWSRATSKLLRRYKSCQKELGVLLTNRWKHFSLPLLSIETAMELAKDSHWLRSFQAVPLWSTSRCQLFYLLFVYHHYCPGNDPEKPALAKEAQYIASTSEDFRAAFKCLRPKVPVRTCTLNALS</sequence>
<keyword evidence="2" id="KW-0349">Heme</keyword>
<dbReference type="PROSITE" id="PS50292">
    <property type="entry name" value="PEROXIDASE_3"/>
    <property type="match status" value="1"/>
</dbReference>
<evidence type="ECO:0000256" key="1">
    <source>
        <dbReference type="ARBA" id="ARBA00022559"/>
    </source>
</evidence>
<evidence type="ECO:0000256" key="2">
    <source>
        <dbReference type="PIRSR" id="PIRSR619791-2"/>
    </source>
</evidence>
<keyword evidence="1" id="KW-0560">Oxidoreductase</keyword>
<dbReference type="PANTHER" id="PTHR11475">
    <property type="entry name" value="OXIDASE/PEROXIDASE"/>
    <property type="match status" value="1"/>
</dbReference>
<keyword evidence="1" id="KW-0575">Peroxidase</keyword>
<dbReference type="GO" id="GO:0020037">
    <property type="term" value="F:heme binding"/>
    <property type="evidence" value="ECO:0007669"/>
    <property type="project" value="InterPro"/>
</dbReference>
<dbReference type="GO" id="GO:0046872">
    <property type="term" value="F:metal ion binding"/>
    <property type="evidence" value="ECO:0007669"/>
    <property type="project" value="UniProtKB-KW"/>
</dbReference>
<protein>
    <submittedName>
        <fullName evidence="4">Uncharacterized protein</fullName>
    </submittedName>
</protein>
<evidence type="ECO:0000256" key="3">
    <source>
        <dbReference type="SAM" id="MobiDB-lite"/>
    </source>
</evidence>
<feature type="region of interest" description="Disordered" evidence="3">
    <location>
        <begin position="34"/>
        <end position="54"/>
    </location>
</feature>
<dbReference type="SUPFAM" id="SSF48113">
    <property type="entry name" value="Heme-dependent peroxidases"/>
    <property type="match status" value="1"/>
</dbReference>
<comment type="caution">
    <text evidence="4">The sequence shown here is derived from an EMBL/GenBank/DDBJ whole genome shotgun (WGS) entry which is preliminary data.</text>
</comment>
<gene>
    <name evidence="4" type="ORF">V5799_033392</name>
</gene>
<dbReference type="PANTHER" id="PTHR11475:SF143">
    <property type="entry name" value="PUTATIVE-RELATED"/>
    <property type="match status" value="1"/>
</dbReference>
<evidence type="ECO:0000313" key="5">
    <source>
        <dbReference type="Proteomes" id="UP001321473"/>
    </source>
</evidence>
<keyword evidence="2" id="KW-0479">Metal-binding</keyword>
<dbReference type="InterPro" id="IPR037120">
    <property type="entry name" value="Haem_peroxidase_sf_animal"/>
</dbReference>
<name>A0AAQ4DNF8_AMBAM</name>
<accession>A0AAQ4DNF8</accession>
<dbReference type="AlphaFoldDB" id="A0AAQ4DNF8"/>
<keyword evidence="5" id="KW-1185">Reference proteome</keyword>
<feature type="binding site" description="axial binding residue" evidence="2">
    <location>
        <position position="294"/>
    </location>
    <ligand>
        <name>heme b</name>
        <dbReference type="ChEBI" id="CHEBI:60344"/>
    </ligand>
    <ligandPart>
        <name>Fe</name>
        <dbReference type="ChEBI" id="CHEBI:18248"/>
    </ligandPart>
</feature>
<reference evidence="4 5" key="1">
    <citation type="journal article" date="2023" name="Arcadia Sci">
        <title>De novo assembly of a long-read Amblyomma americanum tick genome.</title>
        <authorList>
            <person name="Chou S."/>
            <person name="Poskanzer K.E."/>
            <person name="Rollins M."/>
            <person name="Thuy-Boun P.S."/>
        </authorList>
    </citation>
    <scope>NUCLEOTIDE SEQUENCE [LARGE SCALE GENOMIC DNA]</scope>
    <source>
        <strain evidence="4">F_SG_1</strain>
        <tissue evidence="4">Salivary glands</tissue>
    </source>
</reference>
<dbReference type="InterPro" id="IPR019791">
    <property type="entry name" value="Haem_peroxidase_animal"/>
</dbReference>
<keyword evidence="2" id="KW-0408">Iron</keyword>
<dbReference type="Proteomes" id="UP001321473">
    <property type="component" value="Unassembled WGS sequence"/>
</dbReference>
<evidence type="ECO:0000313" key="4">
    <source>
        <dbReference type="EMBL" id="KAK8763998.1"/>
    </source>
</evidence>
<dbReference type="EMBL" id="JARKHS020028786">
    <property type="protein sequence ID" value="KAK8763998.1"/>
    <property type="molecule type" value="Genomic_DNA"/>
</dbReference>
<dbReference type="InterPro" id="IPR010255">
    <property type="entry name" value="Haem_peroxidase_sf"/>
</dbReference>
<dbReference type="Pfam" id="PF03098">
    <property type="entry name" value="An_peroxidase"/>
    <property type="match status" value="2"/>
</dbReference>
<dbReference type="PRINTS" id="PR00457">
    <property type="entry name" value="ANPEROXIDASE"/>
</dbReference>
<dbReference type="GO" id="GO:0004601">
    <property type="term" value="F:peroxidase activity"/>
    <property type="evidence" value="ECO:0007669"/>
    <property type="project" value="UniProtKB-KW"/>
</dbReference>
<dbReference type="Gene3D" id="1.10.640.10">
    <property type="entry name" value="Haem peroxidase domain superfamily, animal type"/>
    <property type="match status" value="2"/>
</dbReference>
<organism evidence="4 5">
    <name type="scientific">Amblyomma americanum</name>
    <name type="common">Lone star tick</name>
    <dbReference type="NCBI Taxonomy" id="6943"/>
    <lineage>
        <taxon>Eukaryota</taxon>
        <taxon>Metazoa</taxon>
        <taxon>Ecdysozoa</taxon>
        <taxon>Arthropoda</taxon>
        <taxon>Chelicerata</taxon>
        <taxon>Arachnida</taxon>
        <taxon>Acari</taxon>
        <taxon>Parasitiformes</taxon>
        <taxon>Ixodida</taxon>
        <taxon>Ixodoidea</taxon>
        <taxon>Ixodidae</taxon>
        <taxon>Amblyomminae</taxon>
        <taxon>Amblyomma</taxon>
    </lineage>
</organism>